<dbReference type="AlphaFoldDB" id="A0A1I7DZC1"/>
<feature type="domain" description="HTH luxR-type" evidence="4">
    <location>
        <begin position="169"/>
        <end position="234"/>
    </location>
</feature>
<dbReference type="CDD" id="cd06170">
    <property type="entry name" value="LuxR_C_like"/>
    <property type="match status" value="1"/>
</dbReference>
<evidence type="ECO:0000256" key="3">
    <source>
        <dbReference type="ARBA" id="ARBA00023163"/>
    </source>
</evidence>
<dbReference type="PRINTS" id="PR00038">
    <property type="entry name" value="HTHLUXR"/>
</dbReference>
<name>A0A1I7DZC1_9HYPH</name>
<dbReference type="PANTHER" id="PTHR44688:SF16">
    <property type="entry name" value="DNA-BINDING TRANSCRIPTIONAL ACTIVATOR DEVR_DOSR"/>
    <property type="match status" value="1"/>
</dbReference>
<evidence type="ECO:0000313" key="6">
    <source>
        <dbReference type="Proteomes" id="UP000183371"/>
    </source>
</evidence>
<dbReference type="Pfam" id="PF03472">
    <property type="entry name" value="Autoind_bind"/>
    <property type="match status" value="1"/>
</dbReference>
<dbReference type="InterPro" id="IPR000792">
    <property type="entry name" value="Tscrpt_reg_LuxR_C"/>
</dbReference>
<keyword evidence="6" id="KW-1185">Reference proteome</keyword>
<dbReference type="InterPro" id="IPR036388">
    <property type="entry name" value="WH-like_DNA-bd_sf"/>
</dbReference>
<dbReference type="Gene3D" id="3.30.450.80">
    <property type="entry name" value="Transcription factor LuxR-like, autoinducer-binding domain"/>
    <property type="match status" value="1"/>
</dbReference>
<reference evidence="6" key="1">
    <citation type="submission" date="2016-10" db="EMBL/GenBank/DDBJ databases">
        <authorList>
            <person name="Varghese N."/>
            <person name="Submissions S."/>
        </authorList>
    </citation>
    <scope>NUCLEOTIDE SEQUENCE [LARGE SCALE GENOMIC DNA]</scope>
    <source>
        <strain evidence="6">DSM 17465</strain>
    </source>
</reference>
<gene>
    <name evidence="5" type="ORF">SAMN05444141_11419</name>
</gene>
<keyword evidence="2 5" id="KW-0238">DNA-binding</keyword>
<accession>A0A1I7DZC1</accession>
<sequence length="236" mass="26690">MLEGKTSIEVQKLIFESSSMECAIEAFRAAYEVAHVTLHMAQTRSQNVDMPYLKTTYPKKWISEYILKGYVEIDPVVKQGFNQTSPFNWCDLEILPESRFLMEESIKFGIGKNGYSIPVMDRSGRKSLVSINSNSTTLIWNKLIAKNGNCWREISHVLHQKALIELYDGVDPAPPLSRRELECLSLTALGKDYKTIAILLGISEHTTRSYLKSLRQKFNCTNLAQAVSKAHSLGIL</sequence>
<evidence type="ECO:0000256" key="2">
    <source>
        <dbReference type="ARBA" id="ARBA00023125"/>
    </source>
</evidence>
<dbReference type="PROSITE" id="PS50043">
    <property type="entry name" value="HTH_LUXR_2"/>
    <property type="match status" value="1"/>
</dbReference>
<proteinExistence type="predicted"/>
<dbReference type="Pfam" id="PF00196">
    <property type="entry name" value="GerE"/>
    <property type="match status" value="1"/>
</dbReference>
<dbReference type="Proteomes" id="UP000183371">
    <property type="component" value="Unassembled WGS sequence"/>
</dbReference>
<dbReference type="InterPro" id="IPR036693">
    <property type="entry name" value="TF_LuxR_autoind-bd_dom_sf"/>
</dbReference>
<dbReference type="SUPFAM" id="SSF75516">
    <property type="entry name" value="Pheromone-binding domain of LuxR-like quorum-sensing transcription factors"/>
    <property type="match status" value="1"/>
</dbReference>
<keyword evidence="1" id="KW-0805">Transcription regulation</keyword>
<organism evidence="5 6">
    <name type="scientific">Pseudovibrio denitrificans</name>
    <dbReference type="NCBI Taxonomy" id="258256"/>
    <lineage>
        <taxon>Bacteria</taxon>
        <taxon>Pseudomonadati</taxon>
        <taxon>Pseudomonadota</taxon>
        <taxon>Alphaproteobacteria</taxon>
        <taxon>Hyphomicrobiales</taxon>
        <taxon>Stappiaceae</taxon>
        <taxon>Pseudovibrio</taxon>
    </lineage>
</organism>
<evidence type="ECO:0000313" key="5">
    <source>
        <dbReference type="EMBL" id="SFU17042.1"/>
    </source>
</evidence>
<dbReference type="RefSeq" id="WP_054785658.1">
    <property type="nucleotide sequence ID" value="NZ_FPBD01000014.1"/>
</dbReference>
<dbReference type="SUPFAM" id="SSF46894">
    <property type="entry name" value="C-terminal effector domain of the bipartite response regulators"/>
    <property type="match status" value="1"/>
</dbReference>
<dbReference type="EMBL" id="FPBD01000014">
    <property type="protein sequence ID" value="SFU17042.1"/>
    <property type="molecule type" value="Genomic_DNA"/>
</dbReference>
<dbReference type="Gene3D" id="1.10.10.10">
    <property type="entry name" value="Winged helix-like DNA-binding domain superfamily/Winged helix DNA-binding domain"/>
    <property type="match status" value="1"/>
</dbReference>
<dbReference type="GO" id="GO:0003677">
    <property type="term" value="F:DNA binding"/>
    <property type="evidence" value="ECO:0007669"/>
    <property type="project" value="UniProtKB-KW"/>
</dbReference>
<protein>
    <submittedName>
        <fullName evidence="5">DNA-binding transcriptional regulator, CsgD family</fullName>
    </submittedName>
</protein>
<dbReference type="InterPro" id="IPR016032">
    <property type="entry name" value="Sig_transdc_resp-reg_C-effctor"/>
</dbReference>
<evidence type="ECO:0000259" key="4">
    <source>
        <dbReference type="PROSITE" id="PS50043"/>
    </source>
</evidence>
<dbReference type="GO" id="GO:0006355">
    <property type="term" value="P:regulation of DNA-templated transcription"/>
    <property type="evidence" value="ECO:0007669"/>
    <property type="project" value="InterPro"/>
</dbReference>
<keyword evidence="3" id="KW-0804">Transcription</keyword>
<dbReference type="PANTHER" id="PTHR44688">
    <property type="entry name" value="DNA-BINDING TRANSCRIPTIONAL ACTIVATOR DEVR_DOSR"/>
    <property type="match status" value="1"/>
</dbReference>
<dbReference type="SMART" id="SM00421">
    <property type="entry name" value="HTH_LUXR"/>
    <property type="match status" value="1"/>
</dbReference>
<evidence type="ECO:0000256" key="1">
    <source>
        <dbReference type="ARBA" id="ARBA00023015"/>
    </source>
</evidence>
<dbReference type="InterPro" id="IPR005143">
    <property type="entry name" value="TF_LuxR_autoind-bd_dom"/>
</dbReference>